<feature type="compositionally biased region" description="Basic and acidic residues" evidence="1">
    <location>
        <begin position="248"/>
        <end position="280"/>
    </location>
</feature>
<evidence type="ECO:0008006" key="4">
    <source>
        <dbReference type="Google" id="ProtNLM"/>
    </source>
</evidence>
<dbReference type="Gene3D" id="2.40.70.10">
    <property type="entry name" value="Acid Proteases"/>
    <property type="match status" value="1"/>
</dbReference>
<comment type="caution">
    <text evidence="2">The sequence shown here is derived from an EMBL/GenBank/DDBJ whole genome shotgun (WGS) entry which is preliminary data.</text>
</comment>
<dbReference type="InterPro" id="IPR021109">
    <property type="entry name" value="Peptidase_aspartic_dom_sf"/>
</dbReference>
<evidence type="ECO:0000313" key="2">
    <source>
        <dbReference type="EMBL" id="KAJ7386887.1"/>
    </source>
</evidence>
<dbReference type="EMBL" id="MU825875">
    <property type="protein sequence ID" value="KAJ7386887.1"/>
    <property type="molecule type" value="Genomic_DNA"/>
</dbReference>
<feature type="compositionally biased region" description="Basic and acidic residues" evidence="1">
    <location>
        <begin position="295"/>
        <end position="304"/>
    </location>
</feature>
<protein>
    <recommendedName>
        <fullName evidence="4">Peptidase A2 domain-containing protein</fullName>
    </recommendedName>
</protein>
<evidence type="ECO:0000256" key="1">
    <source>
        <dbReference type="SAM" id="MobiDB-lite"/>
    </source>
</evidence>
<reference evidence="2" key="1">
    <citation type="submission" date="2023-01" db="EMBL/GenBank/DDBJ databases">
        <title>Genome assembly of the deep-sea coral Lophelia pertusa.</title>
        <authorList>
            <person name="Herrera S."/>
            <person name="Cordes E."/>
        </authorList>
    </citation>
    <scope>NUCLEOTIDE SEQUENCE</scope>
    <source>
        <strain evidence="2">USNM1676648</strain>
        <tissue evidence="2">Polyp</tissue>
    </source>
</reference>
<evidence type="ECO:0000313" key="3">
    <source>
        <dbReference type="Proteomes" id="UP001163046"/>
    </source>
</evidence>
<gene>
    <name evidence="2" type="ORF">OS493_006921</name>
</gene>
<feature type="compositionally biased region" description="Basic residues" evidence="1">
    <location>
        <begin position="281"/>
        <end position="294"/>
    </location>
</feature>
<sequence length="304" mass="34429">MYHIRGENKPKAFEVTMELCGEPHKLEIDTGATRTVLNEEMYNKLRDKLELKKSKAILSTYTGEKIPVCVLKIVNMKEMSNLLELASNGDELALTKLNLDKSVKVKLDPPFLGMGIIRLTGKYEAARAMIAAADHLELNILAASCRNKVRYLQFIAKVFCKTTLDNKPIPGDVVADVMKDMLEEADMRKLQLREDEEKAAEAECETEIEGGYSNEKTEEEMGKEARSKEKNSKGSKGEESQSSSSGKGDGDEKMEVENGKEAKSKEKEEEKMEVEYGKEAKTKRKRRRKVKVRHQMKETSLTRR</sequence>
<dbReference type="AlphaFoldDB" id="A0A9W9ZS54"/>
<name>A0A9W9ZS54_9CNID</name>
<dbReference type="Proteomes" id="UP001163046">
    <property type="component" value="Unassembled WGS sequence"/>
</dbReference>
<dbReference type="OrthoDB" id="5987109at2759"/>
<proteinExistence type="predicted"/>
<feature type="region of interest" description="Disordered" evidence="1">
    <location>
        <begin position="190"/>
        <end position="304"/>
    </location>
</feature>
<accession>A0A9W9ZS54</accession>
<organism evidence="2 3">
    <name type="scientific">Desmophyllum pertusum</name>
    <dbReference type="NCBI Taxonomy" id="174260"/>
    <lineage>
        <taxon>Eukaryota</taxon>
        <taxon>Metazoa</taxon>
        <taxon>Cnidaria</taxon>
        <taxon>Anthozoa</taxon>
        <taxon>Hexacorallia</taxon>
        <taxon>Scleractinia</taxon>
        <taxon>Caryophylliina</taxon>
        <taxon>Caryophylliidae</taxon>
        <taxon>Desmophyllum</taxon>
    </lineage>
</organism>
<feature type="compositionally biased region" description="Basic and acidic residues" evidence="1">
    <location>
        <begin position="190"/>
        <end position="201"/>
    </location>
</feature>
<keyword evidence="3" id="KW-1185">Reference proteome</keyword>
<feature type="compositionally biased region" description="Basic and acidic residues" evidence="1">
    <location>
        <begin position="215"/>
        <end position="239"/>
    </location>
</feature>